<keyword evidence="1" id="KW-0732">Signal</keyword>
<evidence type="ECO:0008006" key="4">
    <source>
        <dbReference type="Google" id="ProtNLM"/>
    </source>
</evidence>
<dbReference type="Proteomes" id="UP000031521">
    <property type="component" value="Chromosome"/>
</dbReference>
<dbReference type="InterPro" id="IPR010634">
    <property type="entry name" value="DUF1223"/>
</dbReference>
<dbReference type="RefSeq" id="WP_052453115.1">
    <property type="nucleotide sequence ID" value="NZ_CP004393.1"/>
</dbReference>
<evidence type="ECO:0000313" key="2">
    <source>
        <dbReference type="EMBL" id="AJE46349.1"/>
    </source>
</evidence>
<protein>
    <recommendedName>
        <fullName evidence="4">Secreted protein</fullName>
    </recommendedName>
</protein>
<dbReference type="EMBL" id="CP004393">
    <property type="protein sequence ID" value="AJE46349.1"/>
    <property type="molecule type" value="Genomic_DNA"/>
</dbReference>
<sequence>MLTTWRGGLAGLILTTSAGIVPAGLAADAAAPARGHATGPVIVELFTSQGCSSCPPADAMIAELATRDDVLPLSLHVDYWDYIGWRDGFAQPQFTERQKAYAHAAGKRTVYTPQMIVQGQETLVGTKPMRLADLIRAHADGAAAPVTLRAERKDGRLVVTAIPMGPLPGNLRFHLVRFDPHERVEIGRGENAGRVLDYFNIVTQWAPIADWNGKGPFSASLELPGEDRTAVILQTGGVGPIVAAVRAD</sequence>
<dbReference type="OrthoDB" id="9808254at2"/>
<keyword evidence="3" id="KW-1185">Reference proteome</keyword>
<feature type="signal peptide" evidence="1">
    <location>
        <begin position="1"/>
        <end position="26"/>
    </location>
</feature>
<evidence type="ECO:0000313" key="3">
    <source>
        <dbReference type="Proteomes" id="UP000031521"/>
    </source>
</evidence>
<dbReference type="HOGENOM" id="CLU_065609_0_0_5"/>
<name>A0A0B5DTF1_9RHOB</name>
<accession>A0A0B5DTF1</accession>
<dbReference type="SUPFAM" id="SSF52833">
    <property type="entry name" value="Thioredoxin-like"/>
    <property type="match status" value="1"/>
</dbReference>
<organism evidence="2 3">
    <name type="scientific">Celeribacter indicus</name>
    <dbReference type="NCBI Taxonomy" id="1208324"/>
    <lineage>
        <taxon>Bacteria</taxon>
        <taxon>Pseudomonadati</taxon>
        <taxon>Pseudomonadota</taxon>
        <taxon>Alphaproteobacteria</taxon>
        <taxon>Rhodobacterales</taxon>
        <taxon>Roseobacteraceae</taxon>
        <taxon>Celeribacter</taxon>
    </lineage>
</organism>
<dbReference type="KEGG" id="cid:P73_1634"/>
<dbReference type="InterPro" id="IPR036249">
    <property type="entry name" value="Thioredoxin-like_sf"/>
</dbReference>
<dbReference type="STRING" id="1208324.P73_1634"/>
<reference evidence="2 3" key="1">
    <citation type="journal article" date="2014" name="Int. J. Syst. Evol. Microbiol.">
        <title>Celeribacter indicus sp. nov., a polycyclic aromatic hydrocarbon-degrading bacterium from deep-sea sediment and reclassification of Huaishuia halophila as Celeribacter halophilus comb. nov.</title>
        <authorList>
            <person name="Lai Q."/>
            <person name="Cao J."/>
            <person name="Yuan J."/>
            <person name="Li F."/>
            <person name="Shao Z."/>
        </authorList>
    </citation>
    <scope>NUCLEOTIDE SEQUENCE [LARGE SCALE GENOMIC DNA]</scope>
    <source>
        <strain evidence="2">P73</strain>
    </source>
</reference>
<dbReference type="PANTHER" id="PTHR36057">
    <property type="match status" value="1"/>
</dbReference>
<evidence type="ECO:0000256" key="1">
    <source>
        <dbReference type="SAM" id="SignalP"/>
    </source>
</evidence>
<proteinExistence type="predicted"/>
<dbReference type="AlphaFoldDB" id="A0A0B5DTF1"/>
<feature type="chain" id="PRO_5002100285" description="Secreted protein" evidence="1">
    <location>
        <begin position="27"/>
        <end position="248"/>
    </location>
</feature>
<gene>
    <name evidence="2" type="ORF">P73_1634</name>
</gene>
<dbReference type="PANTHER" id="PTHR36057:SF1">
    <property type="entry name" value="LIPOPROTEIN LIPID ATTACHMENT SITE-LIKE PROTEIN, PUTATIVE (DUF1223)-RELATED"/>
    <property type="match status" value="1"/>
</dbReference>
<dbReference type="Pfam" id="PF06764">
    <property type="entry name" value="DUF1223"/>
    <property type="match status" value="1"/>
</dbReference>